<protein>
    <submittedName>
        <fullName evidence="1">Uncharacterized protein</fullName>
    </submittedName>
</protein>
<evidence type="ECO:0000313" key="1">
    <source>
        <dbReference type="EMBL" id="KFM19672.1"/>
    </source>
</evidence>
<dbReference type="Proteomes" id="UP000029387">
    <property type="component" value="Unassembled WGS sequence"/>
</dbReference>
<accession>A0A087S1R8</accession>
<gene>
    <name evidence="1" type="ORF">AAA799P11_00661</name>
</gene>
<evidence type="ECO:0000313" key="2">
    <source>
        <dbReference type="Proteomes" id="UP000029387"/>
    </source>
</evidence>
<comment type="caution">
    <text evidence="1">The sequence shown here is derived from an EMBL/GenBank/DDBJ whole genome shotgun (WGS) entry which is preliminary data.</text>
</comment>
<dbReference type="AlphaFoldDB" id="A0A087S1R8"/>
<proteinExistence type="predicted"/>
<keyword evidence="2" id="KW-1185">Reference proteome</keyword>
<name>A0A087S1R8_9ARCH</name>
<sequence>MKYNCKYCKFTWEGFPDTFDKVLTHEKTHKKGKTHGDM</sequence>
<reference evidence="1 2" key="1">
    <citation type="submission" date="2014-06" db="EMBL/GenBank/DDBJ databases">
        <authorList>
            <person name="Ngugi D.K."/>
            <person name="Blom J."/>
            <person name="Alam I."/>
            <person name="Rashid M."/>
            <person name="Baalawi W."/>
            <person name="Zhang G."/>
            <person name="Hikmawan T."/>
            <person name="Guan Y."/>
            <person name="Antunes A."/>
            <person name="Siam R."/>
            <person name="El-Dorry H."/>
            <person name="Bajic V."/>
            <person name="Stingl U."/>
        </authorList>
    </citation>
    <scope>NUCLEOTIDE SEQUENCE [LARGE SCALE GENOMIC DNA]</scope>
    <source>
        <strain evidence="1">SCGC AAA799-P11</strain>
    </source>
</reference>
<organism evidence="1 2">
    <name type="scientific">Marine Group I thaumarchaeote SCGC AAA799-P11</name>
    <dbReference type="NCBI Taxonomy" id="1502295"/>
    <lineage>
        <taxon>Archaea</taxon>
        <taxon>Nitrososphaerota</taxon>
        <taxon>Marine Group I</taxon>
    </lineage>
</organism>
<dbReference type="EMBL" id="JOSZ01000006">
    <property type="protein sequence ID" value="KFM19672.1"/>
    <property type="molecule type" value="Genomic_DNA"/>
</dbReference>